<evidence type="ECO:0000313" key="2">
    <source>
        <dbReference type="EMBL" id="NLH34506.1"/>
    </source>
</evidence>
<dbReference type="GO" id="GO:0009253">
    <property type="term" value="P:peptidoglycan catabolic process"/>
    <property type="evidence" value="ECO:0007669"/>
    <property type="project" value="InterPro"/>
</dbReference>
<dbReference type="Gene3D" id="3.40.80.10">
    <property type="entry name" value="Peptidoglycan recognition protein-like"/>
    <property type="match status" value="1"/>
</dbReference>
<proteinExistence type="predicted"/>
<feature type="domain" description="N-acetylmuramoyl-L-alanine amidase" evidence="1">
    <location>
        <begin position="16"/>
        <end position="155"/>
    </location>
</feature>
<dbReference type="InterPro" id="IPR002502">
    <property type="entry name" value="Amidase_domain"/>
</dbReference>
<evidence type="ECO:0000259" key="1">
    <source>
        <dbReference type="SMART" id="SM00644"/>
    </source>
</evidence>
<dbReference type="Pfam" id="PF01510">
    <property type="entry name" value="Amidase_2"/>
    <property type="match status" value="1"/>
</dbReference>
<sequence>MAYKIERNIVVPDKYVQNASGFVAPFRQVHLHSTANPSAPLNNEVAYLSRNYQNGNYTHLVGENGRVIQVAEVGQGAWDLGGNWNAETYAAIEFGEKVTSQDDFNKSYKAYIELARDLAKQAGIPLTLDTQDVSGIKTHNYASSTGHGSDHVDPIAFLAKWGVSYAQLKRDIENGFEAQSAENQTKKETENNFTEEIEMYLINCIDSKRWYVSTGVDVRYIKTTRILGNYGNQYGKLNLRVDKMYQKELDVEFGKNATDPKRDISK</sequence>
<dbReference type="Proteomes" id="UP000559962">
    <property type="component" value="Unassembled WGS sequence"/>
</dbReference>
<dbReference type="AlphaFoldDB" id="A0A847J0L0"/>
<organism evidence="2 3">
    <name type="scientific">Pseudolactococcus chungangensis</name>
    <dbReference type="NCBI Taxonomy" id="451457"/>
    <lineage>
        <taxon>Bacteria</taxon>
        <taxon>Bacillati</taxon>
        <taxon>Bacillota</taxon>
        <taxon>Bacilli</taxon>
        <taxon>Lactobacillales</taxon>
        <taxon>Streptococcaceae</taxon>
        <taxon>Pseudolactococcus</taxon>
    </lineage>
</organism>
<dbReference type="CDD" id="cd06583">
    <property type="entry name" value="PGRP"/>
    <property type="match status" value="1"/>
</dbReference>
<dbReference type="EMBL" id="JAAYVO010000005">
    <property type="protein sequence ID" value="NLH34506.1"/>
    <property type="molecule type" value="Genomic_DNA"/>
</dbReference>
<evidence type="ECO:0000313" key="3">
    <source>
        <dbReference type="Proteomes" id="UP000559962"/>
    </source>
</evidence>
<dbReference type="InterPro" id="IPR036505">
    <property type="entry name" value="Amidase/PGRP_sf"/>
</dbReference>
<gene>
    <name evidence="2" type="ORF">GX453_00470</name>
</gene>
<reference evidence="2 3" key="1">
    <citation type="journal article" date="2020" name="Biotechnol. Biofuels">
        <title>New insights from the biogas microbiome by comprehensive genome-resolved metagenomics of nearly 1600 species originating from multiple anaerobic digesters.</title>
        <authorList>
            <person name="Campanaro S."/>
            <person name="Treu L."/>
            <person name="Rodriguez-R L.M."/>
            <person name="Kovalovszki A."/>
            <person name="Ziels R.M."/>
            <person name="Maus I."/>
            <person name="Zhu X."/>
            <person name="Kougias P.G."/>
            <person name="Basile A."/>
            <person name="Luo G."/>
            <person name="Schluter A."/>
            <person name="Konstantinidis K.T."/>
            <person name="Angelidaki I."/>
        </authorList>
    </citation>
    <scope>NUCLEOTIDE SEQUENCE [LARGE SCALE GENOMIC DNA]</scope>
    <source>
        <strain evidence="2">AS27yjCOA_61</strain>
    </source>
</reference>
<dbReference type="SMART" id="SM00644">
    <property type="entry name" value="Ami_2"/>
    <property type="match status" value="1"/>
</dbReference>
<name>A0A847J0L0_9LACT</name>
<dbReference type="GO" id="GO:0008745">
    <property type="term" value="F:N-acetylmuramoyl-L-alanine amidase activity"/>
    <property type="evidence" value="ECO:0007669"/>
    <property type="project" value="InterPro"/>
</dbReference>
<accession>A0A847J0L0</accession>
<protein>
    <submittedName>
        <fullName evidence="2">N-acetylmuramoyl-L-alanine amidase</fullName>
    </submittedName>
</protein>
<dbReference type="SUPFAM" id="SSF55846">
    <property type="entry name" value="N-acetylmuramoyl-L-alanine amidase-like"/>
    <property type="match status" value="1"/>
</dbReference>
<comment type="caution">
    <text evidence="2">The sequence shown here is derived from an EMBL/GenBank/DDBJ whole genome shotgun (WGS) entry which is preliminary data.</text>
</comment>